<sequence>MCGIVGIVGKENATDILVQGLEKLEYRGYDSAGIFVTGTDKKDYLVKSLGRIADLQAQLSPEVQGTVGIGHTRWATHGKPSERNAHPHTSGNDQFILVHNGVIENFEEIKQDFLRGEQLTGETDTEIAVHLIAYFSKETANTKEAFKKALSVIKGSYAFALIDKNEPETIYVAKNKSPLLIGLGEDFNVICSDAMAMLTQTNHFVEINDGEMVTVKADKIDIEDEKGNVVYRESYEAQLDLSDIEKGTYPYYMLKEIDDQPTVMRRIIQEYTNQTGETMIDPNVIKEITASDRIYIVACGTSYNAGWIGKTMIESLAGIPVEVHLSSEFGYNMPLLSEKPFFIFLSQSGETADSRQVLVQINELGLPSLTLTNVPGSTLSREAKYTLLLHAGPEIAVASTKAYTAQIAVLAVLAKAIGDKKNRSASLAFDIAHELSVIASVMETIIDEKMEISQLVEEYLAVTRNAFYIGRGVDYYVSMEASLKLKEISYIQAEGFAAGELKHGTIALIEEGTPVFGVITDKKTAAHTRGNLKEVESRGAHNFVISIAALSKETDQIILPDVHPLLTALVSIVPTQLIAYFATLQRGYDVDKPRNLAKSVTVE</sequence>
<feature type="region of interest" description="Disordered" evidence="11">
    <location>
        <begin position="72"/>
        <end position="91"/>
    </location>
</feature>
<dbReference type="Proteomes" id="UP000095094">
    <property type="component" value="Unassembled WGS sequence"/>
</dbReference>
<dbReference type="InterPro" id="IPR035490">
    <property type="entry name" value="GlmS/FrlB_SIS"/>
</dbReference>
<dbReference type="Gene3D" id="3.40.50.10490">
    <property type="entry name" value="Glucose-6-phosphate isomerase like protein, domain 1"/>
    <property type="match status" value="2"/>
</dbReference>
<feature type="domain" description="SIS" evidence="13">
    <location>
        <begin position="455"/>
        <end position="593"/>
    </location>
</feature>
<dbReference type="AlphaFoldDB" id="A0A1E5H5Y8"/>
<dbReference type="Pfam" id="PF13522">
    <property type="entry name" value="GATase_6"/>
    <property type="match status" value="1"/>
</dbReference>
<dbReference type="FunFam" id="3.40.50.10490:FF:000001">
    <property type="entry name" value="Glutamine--fructose-6-phosphate aminotransferase [isomerizing]"/>
    <property type="match status" value="1"/>
</dbReference>
<evidence type="ECO:0000256" key="3">
    <source>
        <dbReference type="ARBA" id="ARBA00012916"/>
    </source>
</evidence>
<evidence type="ECO:0000259" key="13">
    <source>
        <dbReference type="PROSITE" id="PS51464"/>
    </source>
</evidence>
<evidence type="ECO:0000256" key="2">
    <source>
        <dbReference type="ARBA" id="ARBA00004496"/>
    </source>
</evidence>
<keyword evidence="15" id="KW-1185">Reference proteome</keyword>
<dbReference type="PATRIC" id="fig|332950.4.peg.417"/>
<dbReference type="InterPro" id="IPR001347">
    <property type="entry name" value="SIS_dom"/>
</dbReference>
<dbReference type="GO" id="GO:0006047">
    <property type="term" value="P:UDP-N-acetylglucosamine metabolic process"/>
    <property type="evidence" value="ECO:0007669"/>
    <property type="project" value="TreeGrafter"/>
</dbReference>
<evidence type="ECO:0000259" key="12">
    <source>
        <dbReference type="PROSITE" id="PS51278"/>
    </source>
</evidence>
<protein>
    <recommendedName>
        <fullName evidence="4 10">Glutamine--fructose-6-phosphate aminotransferase [isomerizing]</fullName>
        <ecNumber evidence="3 10">2.6.1.16</ecNumber>
    </recommendedName>
    <alternativeName>
        <fullName evidence="10">D-fructose-6-phosphate amidotransferase</fullName>
    </alternativeName>
    <alternativeName>
        <fullName evidence="10">GFAT</fullName>
    </alternativeName>
    <alternativeName>
        <fullName evidence="10">Glucosamine-6-phosphate synthase</fullName>
    </alternativeName>
    <alternativeName>
        <fullName evidence="10">Hexosephosphate aminotransferase</fullName>
    </alternativeName>
    <alternativeName>
        <fullName evidence="10">L-glutamine--D-fructose-6-phosphate amidotransferase</fullName>
    </alternativeName>
</protein>
<keyword evidence="9" id="KW-0315">Glutamine amidotransferase</keyword>
<dbReference type="GO" id="GO:0006487">
    <property type="term" value="P:protein N-linked glycosylation"/>
    <property type="evidence" value="ECO:0007669"/>
    <property type="project" value="TreeGrafter"/>
</dbReference>
<feature type="domain" description="Glutamine amidotransferase type-2" evidence="12">
    <location>
        <begin position="2"/>
        <end position="218"/>
    </location>
</feature>
<evidence type="ECO:0000256" key="4">
    <source>
        <dbReference type="ARBA" id="ARBA00016090"/>
    </source>
</evidence>
<organism evidence="14 15">
    <name type="scientific">Enterococcus termitis</name>
    <dbReference type="NCBI Taxonomy" id="332950"/>
    <lineage>
        <taxon>Bacteria</taxon>
        <taxon>Bacillati</taxon>
        <taxon>Bacillota</taxon>
        <taxon>Bacilli</taxon>
        <taxon>Lactobacillales</taxon>
        <taxon>Enterococcaceae</taxon>
        <taxon>Enterococcus</taxon>
    </lineage>
</organism>
<dbReference type="HAMAP" id="MF_00164">
    <property type="entry name" value="GlmS"/>
    <property type="match status" value="1"/>
</dbReference>
<evidence type="ECO:0000256" key="11">
    <source>
        <dbReference type="SAM" id="MobiDB-lite"/>
    </source>
</evidence>
<comment type="function">
    <text evidence="10">Catalyzes the first step in hexosamine metabolism, converting fructose-6P into glucosamine-6P using glutamine as a nitrogen source.</text>
</comment>
<keyword evidence="7 10" id="KW-0808">Transferase</keyword>
<accession>A0A1E5H5Y8</accession>
<dbReference type="SUPFAM" id="SSF56235">
    <property type="entry name" value="N-terminal nucleophile aminohydrolases (Ntn hydrolases)"/>
    <property type="match status" value="1"/>
</dbReference>
<dbReference type="OrthoDB" id="106547at2"/>
<dbReference type="GO" id="GO:0097367">
    <property type="term" value="F:carbohydrate derivative binding"/>
    <property type="evidence" value="ECO:0007669"/>
    <property type="project" value="InterPro"/>
</dbReference>
<evidence type="ECO:0000256" key="7">
    <source>
        <dbReference type="ARBA" id="ARBA00022679"/>
    </source>
</evidence>
<dbReference type="PROSITE" id="PS51464">
    <property type="entry name" value="SIS"/>
    <property type="match status" value="2"/>
</dbReference>
<comment type="caution">
    <text evidence="14">The sequence shown here is derived from an EMBL/GenBank/DDBJ whole genome shotgun (WGS) entry which is preliminary data.</text>
</comment>
<evidence type="ECO:0000256" key="9">
    <source>
        <dbReference type="ARBA" id="ARBA00022962"/>
    </source>
</evidence>
<dbReference type="GO" id="GO:0005829">
    <property type="term" value="C:cytosol"/>
    <property type="evidence" value="ECO:0007669"/>
    <property type="project" value="TreeGrafter"/>
</dbReference>
<dbReference type="NCBIfam" id="TIGR01135">
    <property type="entry name" value="glmS"/>
    <property type="match status" value="1"/>
</dbReference>
<evidence type="ECO:0000313" key="14">
    <source>
        <dbReference type="EMBL" id="OEG20388.1"/>
    </source>
</evidence>
<evidence type="ECO:0000256" key="6">
    <source>
        <dbReference type="ARBA" id="ARBA00022576"/>
    </source>
</evidence>
<evidence type="ECO:0000313" key="15">
    <source>
        <dbReference type="Proteomes" id="UP000095094"/>
    </source>
</evidence>
<keyword evidence="8" id="KW-0677">Repeat</keyword>
<feature type="active site" description="Nucleophile; for GATase activity" evidence="10">
    <location>
        <position position="2"/>
    </location>
</feature>
<dbReference type="PROSITE" id="PS51278">
    <property type="entry name" value="GATASE_TYPE_2"/>
    <property type="match status" value="1"/>
</dbReference>
<comment type="subcellular location">
    <subcellularLocation>
        <location evidence="2 10">Cytoplasm</location>
    </subcellularLocation>
</comment>
<dbReference type="InterPro" id="IPR029055">
    <property type="entry name" value="Ntn_hydrolases_N"/>
</dbReference>
<dbReference type="CDD" id="cd05008">
    <property type="entry name" value="SIS_GlmS_GlmD_1"/>
    <property type="match status" value="1"/>
</dbReference>
<proteinExistence type="inferred from homology"/>
<dbReference type="Pfam" id="PF01380">
    <property type="entry name" value="SIS"/>
    <property type="match status" value="2"/>
</dbReference>
<feature type="active site" description="For Fru-6P isomerization activity" evidence="10">
    <location>
        <position position="598"/>
    </location>
</feature>
<dbReference type="PANTHER" id="PTHR10937:SF0">
    <property type="entry name" value="GLUTAMINE--FRUCTOSE-6-PHOSPHATE TRANSAMINASE (ISOMERIZING)"/>
    <property type="match status" value="1"/>
</dbReference>
<dbReference type="CDD" id="cd00714">
    <property type="entry name" value="GFAT"/>
    <property type="match status" value="1"/>
</dbReference>
<dbReference type="InterPro" id="IPR046348">
    <property type="entry name" value="SIS_dom_sf"/>
</dbReference>
<dbReference type="GO" id="GO:0005975">
    <property type="term" value="P:carbohydrate metabolic process"/>
    <property type="evidence" value="ECO:0007669"/>
    <property type="project" value="UniProtKB-UniRule"/>
</dbReference>
<dbReference type="GO" id="GO:0004360">
    <property type="term" value="F:glutamine-fructose-6-phosphate transaminase (isomerizing) activity"/>
    <property type="evidence" value="ECO:0007669"/>
    <property type="project" value="UniProtKB-UniRule"/>
</dbReference>
<keyword evidence="5 10" id="KW-0963">Cytoplasm</keyword>
<dbReference type="EC" id="2.6.1.16" evidence="3 10"/>
<dbReference type="NCBIfam" id="NF001484">
    <property type="entry name" value="PRK00331.1"/>
    <property type="match status" value="1"/>
</dbReference>
<name>A0A1E5H5Y8_9ENTE</name>
<dbReference type="EMBL" id="MIJY01000001">
    <property type="protein sequence ID" value="OEG20388.1"/>
    <property type="molecule type" value="Genomic_DNA"/>
</dbReference>
<dbReference type="InterPro" id="IPR005855">
    <property type="entry name" value="GFAT"/>
</dbReference>
<dbReference type="InterPro" id="IPR035466">
    <property type="entry name" value="GlmS/AgaS_SIS"/>
</dbReference>
<evidence type="ECO:0000256" key="1">
    <source>
        <dbReference type="ARBA" id="ARBA00001031"/>
    </source>
</evidence>
<dbReference type="PANTHER" id="PTHR10937">
    <property type="entry name" value="GLUCOSAMINE--FRUCTOSE-6-PHOSPHATE AMINOTRANSFERASE, ISOMERIZING"/>
    <property type="match status" value="1"/>
</dbReference>
<gene>
    <name evidence="10" type="primary">glmS</name>
    <name evidence="14" type="ORF">BCR25_00775</name>
</gene>
<comment type="catalytic activity">
    <reaction evidence="1 10">
        <text>D-fructose 6-phosphate + L-glutamine = D-glucosamine 6-phosphate + L-glutamate</text>
        <dbReference type="Rhea" id="RHEA:13237"/>
        <dbReference type="ChEBI" id="CHEBI:29985"/>
        <dbReference type="ChEBI" id="CHEBI:58359"/>
        <dbReference type="ChEBI" id="CHEBI:58725"/>
        <dbReference type="ChEBI" id="CHEBI:61527"/>
        <dbReference type="EC" id="2.6.1.16"/>
    </reaction>
</comment>
<dbReference type="RefSeq" id="WP_069661698.1">
    <property type="nucleotide sequence ID" value="NZ_JBHUJJ010000001.1"/>
</dbReference>
<keyword evidence="6 10" id="KW-0032">Aminotransferase</keyword>
<dbReference type="FunFam" id="3.60.20.10:FF:000006">
    <property type="entry name" value="Glutamine--fructose-6-phosphate aminotransferase [isomerizing]"/>
    <property type="match status" value="1"/>
</dbReference>
<dbReference type="InterPro" id="IPR017932">
    <property type="entry name" value="GATase_2_dom"/>
</dbReference>
<dbReference type="CDD" id="cd05009">
    <property type="entry name" value="SIS_GlmS_GlmD_2"/>
    <property type="match status" value="1"/>
</dbReference>
<reference evidence="15" key="1">
    <citation type="submission" date="2016-09" db="EMBL/GenBank/DDBJ databases">
        <authorList>
            <person name="Gulvik C.A."/>
        </authorList>
    </citation>
    <scope>NUCLEOTIDE SEQUENCE [LARGE SCALE GENOMIC DNA]</scope>
    <source>
        <strain evidence="15">LMG 8895</strain>
    </source>
</reference>
<evidence type="ECO:0000256" key="5">
    <source>
        <dbReference type="ARBA" id="ARBA00022490"/>
    </source>
</evidence>
<evidence type="ECO:0000256" key="8">
    <source>
        <dbReference type="ARBA" id="ARBA00022737"/>
    </source>
</evidence>
<dbReference type="GO" id="GO:0006002">
    <property type="term" value="P:fructose 6-phosphate metabolic process"/>
    <property type="evidence" value="ECO:0007669"/>
    <property type="project" value="TreeGrafter"/>
</dbReference>
<dbReference type="FunFam" id="3.40.50.10490:FF:000022">
    <property type="entry name" value="Glutamine--fructose-6-phosphate aminotransferase [isomerizing]"/>
    <property type="match status" value="1"/>
</dbReference>
<feature type="initiator methionine" description="Removed" evidence="10">
    <location>
        <position position="1"/>
    </location>
</feature>
<feature type="domain" description="SIS" evidence="13">
    <location>
        <begin position="284"/>
        <end position="423"/>
    </location>
</feature>
<dbReference type="Gene3D" id="3.60.20.10">
    <property type="entry name" value="Glutamine Phosphoribosylpyrophosphate, subunit 1, domain 1"/>
    <property type="match status" value="1"/>
</dbReference>
<dbReference type="InterPro" id="IPR047084">
    <property type="entry name" value="GFAT_N"/>
</dbReference>
<evidence type="ECO:0000256" key="10">
    <source>
        <dbReference type="HAMAP-Rule" id="MF_00164"/>
    </source>
</evidence>
<dbReference type="SUPFAM" id="SSF53697">
    <property type="entry name" value="SIS domain"/>
    <property type="match status" value="1"/>
</dbReference>
<comment type="subunit">
    <text evidence="10">Homodimer.</text>
</comment>